<proteinExistence type="predicted"/>
<accession>A0ABX7JNQ9</accession>
<organism evidence="1 2">
    <name type="scientific">Paracoccus methylovorus</name>
    <dbReference type="NCBI Taxonomy" id="2812658"/>
    <lineage>
        <taxon>Bacteria</taxon>
        <taxon>Pseudomonadati</taxon>
        <taxon>Pseudomonadota</taxon>
        <taxon>Alphaproteobacteria</taxon>
        <taxon>Rhodobacterales</taxon>
        <taxon>Paracoccaceae</taxon>
        <taxon>Paracoccus</taxon>
    </lineage>
</organism>
<sequence>MVLAAGPAFAQPTEGVIVRCGASTGHAYFSKDETMNPGGSKWEEDGMRNGKIVLVKLGDEWDIQFDDSIGAYGYRSDGAQVSPIMSAGNLLTVGAFHENYVVIYNFDLANHEVAWSSNKVGTLVQKVAVYRADCGPTQN</sequence>
<evidence type="ECO:0000313" key="2">
    <source>
        <dbReference type="Proteomes" id="UP000663629"/>
    </source>
</evidence>
<dbReference type="EMBL" id="CP070371">
    <property type="protein sequence ID" value="QRZ15136.1"/>
    <property type="molecule type" value="Genomic_DNA"/>
</dbReference>
<name>A0ABX7JNQ9_9RHOB</name>
<keyword evidence="2" id="KW-1185">Reference proteome</keyword>
<dbReference type="Proteomes" id="UP000663629">
    <property type="component" value="Chromosome 2"/>
</dbReference>
<evidence type="ECO:0000313" key="1">
    <source>
        <dbReference type="EMBL" id="QRZ15136.1"/>
    </source>
</evidence>
<gene>
    <name evidence="1" type="ORF">JWJ88_19580</name>
</gene>
<dbReference type="RefSeq" id="WP_205296096.1">
    <property type="nucleotide sequence ID" value="NZ_CP070371.1"/>
</dbReference>
<protein>
    <submittedName>
        <fullName evidence="1">Uncharacterized protein</fullName>
    </submittedName>
</protein>
<reference evidence="1 2" key="1">
    <citation type="submission" date="2021-02" db="EMBL/GenBank/DDBJ databases">
        <title>Paracoccus methylovroum sp.nov., a new methanol and methylamine utilizing methylotrophic denitrifer.</title>
        <authorList>
            <person name="Timsy T."/>
            <person name="Behrendt U."/>
            <person name="Ulrich A."/>
            <person name="Spanner T."/>
            <person name="Foesel B.U."/>
            <person name="Horn M.A."/>
            <person name="Kolb S."/>
        </authorList>
    </citation>
    <scope>NUCLEOTIDE SEQUENCE [LARGE SCALE GENOMIC DNA]</scope>
    <source>
        <strain evidence="1 2">H4-D09</strain>
    </source>
</reference>